<name>A0A1U7J579_9CYAN</name>
<sequence length="176" mass="18660">MRENFTAEEWSALLQAPMQAVMGVCLADRVDPILFLQEVKSGVAIVADAIQQSDAVGDLAPTLISSIAELDAADLLAGEQLLLKKQFELLGLMQTFKSAKDGRDYAIAHLQTVAAILDTKVTGVQASELKQWLIGVATKVAEAHREGGILGIGSSRISDKESDVLNKMGTALGLAV</sequence>
<dbReference type="AlphaFoldDB" id="A0A1U7J579"/>
<evidence type="ECO:0000313" key="2">
    <source>
        <dbReference type="Proteomes" id="UP000185557"/>
    </source>
</evidence>
<dbReference type="EMBL" id="MRCG01000008">
    <property type="protein sequence ID" value="OKH47811.1"/>
    <property type="molecule type" value="Genomic_DNA"/>
</dbReference>
<organism evidence="1 2">
    <name type="scientific">Phormidium tenue NIES-30</name>
    <dbReference type="NCBI Taxonomy" id="549789"/>
    <lineage>
        <taxon>Bacteria</taxon>
        <taxon>Bacillati</taxon>
        <taxon>Cyanobacteriota</taxon>
        <taxon>Cyanophyceae</taxon>
        <taxon>Oscillatoriophycideae</taxon>
        <taxon>Oscillatoriales</taxon>
        <taxon>Oscillatoriaceae</taxon>
        <taxon>Phormidium</taxon>
    </lineage>
</organism>
<protein>
    <submittedName>
        <fullName evidence="1">Uncharacterized protein</fullName>
    </submittedName>
</protein>
<evidence type="ECO:0000313" key="1">
    <source>
        <dbReference type="EMBL" id="OKH47811.1"/>
    </source>
</evidence>
<dbReference type="RefSeq" id="WP_073608771.1">
    <property type="nucleotide sequence ID" value="NZ_MRCG01000008.1"/>
</dbReference>
<proteinExistence type="predicted"/>
<dbReference type="OrthoDB" id="531363at2"/>
<accession>A0A1U7J579</accession>
<gene>
    <name evidence="1" type="ORF">NIES30_12615</name>
</gene>
<reference evidence="1 2" key="1">
    <citation type="submission" date="2016-11" db="EMBL/GenBank/DDBJ databases">
        <title>Draft Genome Sequences of Nine Cyanobacterial Strains from Diverse Habitats.</title>
        <authorList>
            <person name="Zhu T."/>
            <person name="Hou S."/>
            <person name="Lu X."/>
            <person name="Hess W.R."/>
        </authorList>
    </citation>
    <scope>NUCLEOTIDE SEQUENCE [LARGE SCALE GENOMIC DNA]</scope>
    <source>
        <strain evidence="1 2">NIES-30</strain>
    </source>
</reference>
<dbReference type="Proteomes" id="UP000185557">
    <property type="component" value="Unassembled WGS sequence"/>
</dbReference>
<dbReference type="STRING" id="549789.NIES30_12615"/>
<keyword evidence="2" id="KW-1185">Reference proteome</keyword>
<comment type="caution">
    <text evidence="1">The sequence shown here is derived from an EMBL/GenBank/DDBJ whole genome shotgun (WGS) entry which is preliminary data.</text>
</comment>